<sequence length="1827" mass="202374">MVSKFEALSVRPPTPPKDQEDTGADETLQFLEDPFGEKPVPPRLKAAKKPPNTPEQSPSSDIDIPSSAASARKRVNFELQLCNLPSAKAVAQSWTPTRSSPLRPLPQTRLTKPLKSILKPADGTATPPPADDAAAAHRFKSFAEMLEAIVKLLATSDRGSRLDAYQSLLRTLQAYDKIPDDQALKQKLSLLTQFIRRDMQEPGLAGTGLDSQLVGQAMKLLMALFRIPDLMSAMDEDFCSFVIERIIRIVSDSTIPKTTVNTHLAVLMQQNFRPKIVTATRVEKALDALETIHERTSGHAVQAYRVRIYRKLLQQRPEVMIRHTERWFTHTLKALVSVQKDISQSALDTAVTAAKTIGHDRHVAKSVLVVLNRVKSDGATIASIFIMELYRLLGGEYAALVPQIWAAVTGLLKNSLYRETFTALADWLTLLQNCISSENEQVRVYSNVAISFLVHSVNLTPDTSAGWSDMFRKISVHALQRKIPMKKSEQDAISSAYFTLLYYALRPTATFEQLDRYWTQFIVNVWTPMILPDPKKQAAPASYRHAIPACRIVSALLDGSRKPWNEYRALDLRPNVMIPRNELPLVDPRWVRKSIALILQFVETLLDATLLSESREPEDEPVQTMWQAVIGALVEASSKEIMASTETKDAMAHIINLLRRIWDKHTEKIALSQKKEDIWADKFCFLIETVVQKLGPFQFADKCLTRNENNEFEVASTPSHRSRHQGTRSSPLLYLVDLLVTQSEGKLADPVRLRAIEVIIEPCFAVQNTRLSKLELLRDCAAAVDGSLKGAVASEFWNRIGTLLNALLEDQSPPSGERNSRCLGKEYEIVVEILSLGSACLLEKALGHQILSTFVSTVRREAGEGALPLAVIEKVSEHVLKRTPNEEKASCLAYASILLRNLPKLISRKVLEQGRQSLWPSNSAPGRSQDIDPYVHLYGAIISVGSAAYRDIDKDNVEPIKGFLSALSASIQQCSTSHLAGYLRKIQDAIHIWVEDPERKMQSREESLKSLHLEVVSLWQEVCKAIERLPRHDSQVLLHLQPMITAGFLSRRRSVVNLSIATWNATFGKEDSLRYPPRLEQSLRQLWHSVELSLPSLEVREEDAENKLSFYDSDTSADEVKRAFKSPGVKGTPFKISKASRRSKSRSPAVPASATRRVPSRQTPKVRLRHDNSQIKFEPIMSSPSNPFQQESQVLTDRQKEMIDRQKLSSGLFANLGAPSLQPDEVPSPLEFHSDALTADDLPNHSSRTTPLKALAAMGPMDGYLGSSPTPHTRKSTRNIVSDDTDLATPTAVRSIQYANDEPDSSPPRFEKEDRLIHKETGPDVLVGSSFDYRQPERSFSASFDEGTTIDEEALLDAVAPHDNPQIPSDRVSDTIMSELPSSTIDLQLTAQIDADMQIHDAAPEGTEEQQSESNYDIADAPVSLLHPQSSTTNDDHPGSDTEVDDVQTPTRGPARRASRKSSQATTSSTSRVGDSFDKGSVKGTPHTLRRSTRSSMGSPARLERLPSGKKPRRTPARAEKKTSTPAKKDRRTKAGRQAQEEHAAKPEPVSQPVPVSRSEPVAQPEPEPEPASMPAQAQDKDEEMLDNIVVAASPKASEKSRGKKRKLSTTDAPVASPATTRKLNLRRSQSLLSQVENSHDIEDTTMDETPVPNKRVKSNTDQDVSEAKKTTPGSQTKRLSHIQVSPRPRSSGGSAGRPSPQTKEAEPQRVQQKEAPEPRTSASASASSSTLASDQVPASQPQTQPQHSQSQPSATAGADTPSRSFADRVILTPRSIINQLKSLKDYLFSTPTLVLGRNEEKEIDDALFDIRRQVHAAGLRGEGKNK</sequence>
<feature type="region of interest" description="Disordered" evidence="7">
    <location>
        <begin position="1426"/>
        <end position="1767"/>
    </location>
</feature>
<feature type="compositionally biased region" description="Low complexity" evidence="7">
    <location>
        <begin position="1686"/>
        <end position="1701"/>
    </location>
</feature>
<dbReference type="SUPFAM" id="SSF48371">
    <property type="entry name" value="ARM repeat"/>
    <property type="match status" value="1"/>
</dbReference>
<evidence type="ECO:0000256" key="4">
    <source>
        <dbReference type="ARBA" id="ARBA00022895"/>
    </source>
</evidence>
<evidence type="ECO:0000256" key="6">
    <source>
        <dbReference type="ARBA" id="ARBA00023306"/>
    </source>
</evidence>
<evidence type="ECO:0000256" key="3">
    <source>
        <dbReference type="ARBA" id="ARBA00022454"/>
    </source>
</evidence>
<name>A0A4Q4Q2T7_9PLEO</name>
<feature type="region of interest" description="Disordered" evidence="7">
    <location>
        <begin position="1131"/>
        <end position="1172"/>
    </location>
</feature>
<evidence type="ECO:0000256" key="2">
    <source>
        <dbReference type="ARBA" id="ARBA00004574"/>
    </source>
</evidence>
<gene>
    <name evidence="9" type="ORF">AA0113_g11767</name>
</gene>
<dbReference type="Pfam" id="PF12231">
    <property type="entry name" value="Rif1_N"/>
    <property type="match status" value="1"/>
</dbReference>
<organism evidence="9 10">
    <name type="scientific">Alternaria arborescens</name>
    <dbReference type="NCBI Taxonomy" id="156630"/>
    <lineage>
        <taxon>Eukaryota</taxon>
        <taxon>Fungi</taxon>
        <taxon>Dikarya</taxon>
        <taxon>Ascomycota</taxon>
        <taxon>Pezizomycotina</taxon>
        <taxon>Dothideomycetes</taxon>
        <taxon>Pleosporomycetidae</taxon>
        <taxon>Pleosporales</taxon>
        <taxon>Pleosporineae</taxon>
        <taxon>Pleosporaceae</taxon>
        <taxon>Alternaria</taxon>
        <taxon>Alternaria sect. Alternaria</taxon>
    </lineage>
</organism>
<evidence type="ECO:0000259" key="8">
    <source>
        <dbReference type="Pfam" id="PF12231"/>
    </source>
</evidence>
<comment type="subcellular location">
    <subcellularLocation>
        <location evidence="2">Chromosome</location>
        <location evidence="2">Telomere</location>
    </subcellularLocation>
    <subcellularLocation>
        <location evidence="1">Nucleus</location>
    </subcellularLocation>
</comment>
<dbReference type="PANTHER" id="PTHR22928:SF3">
    <property type="entry name" value="TELOMERE-ASSOCIATED PROTEIN RIF1"/>
    <property type="match status" value="1"/>
</dbReference>
<evidence type="ECO:0000313" key="9">
    <source>
        <dbReference type="EMBL" id="RYO32283.1"/>
    </source>
</evidence>
<keyword evidence="4" id="KW-0779">Telomere</keyword>
<dbReference type="EMBL" id="PEJP01000076">
    <property type="protein sequence ID" value="RYO32283.1"/>
    <property type="molecule type" value="Genomic_DNA"/>
</dbReference>
<dbReference type="InterPro" id="IPR022031">
    <property type="entry name" value="Rif1_N"/>
</dbReference>
<feature type="compositionally biased region" description="Low complexity" evidence="7">
    <location>
        <begin position="57"/>
        <end position="68"/>
    </location>
</feature>
<evidence type="ECO:0000313" key="10">
    <source>
        <dbReference type="Proteomes" id="UP000293823"/>
    </source>
</evidence>
<evidence type="ECO:0000256" key="1">
    <source>
        <dbReference type="ARBA" id="ARBA00004123"/>
    </source>
</evidence>
<keyword evidence="6" id="KW-0131">Cell cycle</keyword>
<comment type="caution">
    <text evidence="9">The sequence shown here is derived from an EMBL/GenBank/DDBJ whole genome shotgun (WGS) entry which is preliminary data.</text>
</comment>
<accession>A0A4Q4Q2T7</accession>
<dbReference type="GO" id="GO:0000723">
    <property type="term" value="P:telomere maintenance"/>
    <property type="evidence" value="ECO:0007669"/>
    <property type="project" value="TreeGrafter"/>
</dbReference>
<protein>
    <recommendedName>
        <fullName evidence="8">Telomere-associated protein Rif1 N-terminal domain-containing protein</fullName>
    </recommendedName>
</protein>
<evidence type="ECO:0000256" key="5">
    <source>
        <dbReference type="ARBA" id="ARBA00023242"/>
    </source>
</evidence>
<dbReference type="GO" id="GO:0140445">
    <property type="term" value="C:chromosome, telomeric repeat region"/>
    <property type="evidence" value="ECO:0007669"/>
    <property type="project" value="TreeGrafter"/>
</dbReference>
<evidence type="ECO:0000256" key="7">
    <source>
        <dbReference type="SAM" id="MobiDB-lite"/>
    </source>
</evidence>
<dbReference type="GO" id="GO:0005634">
    <property type="term" value="C:nucleus"/>
    <property type="evidence" value="ECO:0007669"/>
    <property type="project" value="UniProtKB-SubCell"/>
</dbReference>
<feature type="domain" description="Telomere-associated protein Rif1 N-terminal" evidence="8">
    <location>
        <begin position="153"/>
        <end position="522"/>
    </location>
</feature>
<dbReference type="Proteomes" id="UP000293823">
    <property type="component" value="Unassembled WGS sequence"/>
</dbReference>
<feature type="compositionally biased region" description="Basic and acidic residues" evidence="7">
    <location>
        <begin position="1704"/>
        <end position="1718"/>
    </location>
</feature>
<proteinExistence type="predicted"/>
<dbReference type="InterPro" id="IPR016024">
    <property type="entry name" value="ARM-type_fold"/>
</dbReference>
<keyword evidence="10" id="KW-1185">Reference proteome</keyword>
<keyword evidence="3" id="KW-0158">Chromosome</keyword>
<feature type="region of interest" description="Disordered" evidence="7">
    <location>
        <begin position="1"/>
        <end position="68"/>
    </location>
</feature>
<dbReference type="OrthoDB" id="5399929at2759"/>
<reference evidence="10" key="1">
    <citation type="journal article" date="2019" name="bioRxiv">
        <title>Genomics, evolutionary history and diagnostics of the Alternaria alternata species group including apple and Asian pear pathotypes.</title>
        <authorList>
            <person name="Armitage A.D."/>
            <person name="Cockerton H.M."/>
            <person name="Sreenivasaprasad S."/>
            <person name="Woodhall J.W."/>
            <person name="Lane C.R."/>
            <person name="Harrison R.J."/>
            <person name="Clarkson J.P."/>
        </authorList>
    </citation>
    <scope>NUCLEOTIDE SEQUENCE [LARGE SCALE GENOMIC DNA]</scope>
    <source>
        <strain evidence="10">RGR 97.0016</strain>
    </source>
</reference>
<dbReference type="PANTHER" id="PTHR22928">
    <property type="entry name" value="TELOMERE-ASSOCIATED PROTEIN RIF1"/>
    <property type="match status" value="1"/>
</dbReference>
<keyword evidence="5" id="KW-0539">Nucleus</keyword>
<feature type="compositionally biased region" description="Polar residues" evidence="7">
    <location>
        <begin position="1461"/>
        <end position="1473"/>
    </location>
</feature>
<feature type="compositionally biased region" description="Low complexity" evidence="7">
    <location>
        <begin position="1721"/>
        <end position="1757"/>
    </location>
</feature>